<dbReference type="InterPro" id="IPR051679">
    <property type="entry name" value="DASS-Related_Transporters"/>
</dbReference>
<evidence type="ECO:0000256" key="4">
    <source>
        <dbReference type="ARBA" id="ARBA00022737"/>
    </source>
</evidence>
<evidence type="ECO:0000256" key="2">
    <source>
        <dbReference type="ARBA" id="ARBA00022448"/>
    </source>
</evidence>
<feature type="transmembrane region" description="Helical" evidence="7">
    <location>
        <begin position="361"/>
        <end position="380"/>
    </location>
</feature>
<evidence type="ECO:0000259" key="8">
    <source>
        <dbReference type="Pfam" id="PF03600"/>
    </source>
</evidence>
<evidence type="ECO:0000313" key="10">
    <source>
        <dbReference type="Proteomes" id="UP001216057"/>
    </source>
</evidence>
<proteinExistence type="predicted"/>
<feature type="transmembrane region" description="Helical" evidence="7">
    <location>
        <begin position="178"/>
        <end position="198"/>
    </location>
</feature>
<keyword evidence="3 7" id="KW-0812">Transmembrane</keyword>
<dbReference type="Proteomes" id="UP001216057">
    <property type="component" value="Unassembled WGS sequence"/>
</dbReference>
<feature type="domain" description="Citrate transporter-like" evidence="8">
    <location>
        <begin position="15"/>
        <end position="361"/>
    </location>
</feature>
<dbReference type="CDD" id="cd01115">
    <property type="entry name" value="SLC13_permease"/>
    <property type="match status" value="1"/>
</dbReference>
<keyword evidence="4" id="KW-0677">Repeat</keyword>
<dbReference type="PANTHER" id="PTHR43652">
    <property type="entry name" value="BASIC AMINO ACID ANTIPORTER YFCC-RELATED"/>
    <property type="match status" value="1"/>
</dbReference>
<dbReference type="NCBIfam" id="TIGR00785">
    <property type="entry name" value="dass"/>
    <property type="match status" value="1"/>
</dbReference>
<keyword evidence="10" id="KW-1185">Reference proteome</keyword>
<dbReference type="PANTHER" id="PTHR43652:SF1">
    <property type="entry name" value="RESPONSE REGULATOR"/>
    <property type="match status" value="1"/>
</dbReference>
<reference evidence="9 10" key="1">
    <citation type="submission" date="2023-03" db="EMBL/GenBank/DDBJ databases">
        <title>Classification of Bisgaard taxon 6 and taxon 10 as Exercitatus varius gen. nov., spec. nov.</title>
        <authorList>
            <person name="Christensen H."/>
        </authorList>
    </citation>
    <scope>NUCLEOTIDE SEQUENCE [LARGE SCALE GENOMIC DNA]</scope>
    <source>
        <strain evidence="9 10">23350_01</strain>
    </source>
</reference>
<evidence type="ECO:0000256" key="3">
    <source>
        <dbReference type="ARBA" id="ARBA00022692"/>
    </source>
</evidence>
<evidence type="ECO:0000256" key="6">
    <source>
        <dbReference type="ARBA" id="ARBA00023136"/>
    </source>
</evidence>
<dbReference type="InterPro" id="IPR001898">
    <property type="entry name" value="SLC13A/DASS"/>
</dbReference>
<feature type="transmembrane region" description="Helical" evidence="7">
    <location>
        <begin position="318"/>
        <end position="349"/>
    </location>
</feature>
<feature type="transmembrane region" description="Helical" evidence="7">
    <location>
        <begin position="94"/>
        <end position="123"/>
    </location>
</feature>
<feature type="transmembrane region" description="Helical" evidence="7">
    <location>
        <begin position="400"/>
        <end position="423"/>
    </location>
</feature>
<keyword evidence="5 7" id="KW-1133">Transmembrane helix</keyword>
<keyword evidence="2" id="KW-0813">Transport</keyword>
<dbReference type="Pfam" id="PF03600">
    <property type="entry name" value="CitMHS"/>
    <property type="match status" value="1"/>
</dbReference>
<sequence length="424" mass="44828">MSASSITLLFLLFAIIMFVWEKIPLALTAMIVCIGLVVTGVLEPKTAFLGFIDSNVILFVAMFIIGGALFETGMANKIGGLVSRFAKTERQLTVTLMLITGLMSGFLSNTGTAAILIPVVIGIATRSGFARSRLLMPLVFAAAMGGNLSLIGAPGNLIAQGVLEQNGMKFGFFEYAKVGLPILLTGIIYFVLIGYKFLPGKENLSIEDSIYSGKTHDYDSVPKWKQNLSLITLVITLLAMVFEDVLGVKLYISACVGAILLVTARVITEKQAYQSIDSQVIFLFGGTLALAAALKETGAGAEIAGTIIGLLGSNPSPFALLVTVFVLSCILTNFMSNTATTALLAPICLSIANQLGADPRAVLMATVIGASCAYATPIGMPANTMILSIGGYKFMDYVKAGLPLIVVSTVVSLILLPLFFPFYP</sequence>
<feature type="transmembrane region" description="Helical" evidence="7">
    <location>
        <begin position="24"/>
        <end position="42"/>
    </location>
</feature>
<keyword evidence="6 7" id="KW-0472">Membrane</keyword>
<name>A0ABT6EQA1_9PAST</name>
<evidence type="ECO:0000256" key="5">
    <source>
        <dbReference type="ARBA" id="ARBA00022989"/>
    </source>
</evidence>
<gene>
    <name evidence="9" type="ORF">P7M32_04580</name>
</gene>
<dbReference type="EMBL" id="JARQTX010000006">
    <property type="protein sequence ID" value="MDG2945701.1"/>
    <property type="molecule type" value="Genomic_DNA"/>
</dbReference>
<evidence type="ECO:0000313" key="9">
    <source>
        <dbReference type="EMBL" id="MDG2945701.1"/>
    </source>
</evidence>
<feature type="transmembrane region" description="Helical" evidence="7">
    <location>
        <begin position="54"/>
        <end position="74"/>
    </location>
</feature>
<evidence type="ECO:0000256" key="7">
    <source>
        <dbReference type="SAM" id="Phobius"/>
    </source>
</evidence>
<accession>A0ABT6EQA1</accession>
<organism evidence="9 10">
    <name type="scientific">Exercitatus varius</name>
    <dbReference type="NCBI Taxonomy" id="67857"/>
    <lineage>
        <taxon>Bacteria</taxon>
        <taxon>Pseudomonadati</taxon>
        <taxon>Pseudomonadota</taxon>
        <taxon>Gammaproteobacteria</taxon>
        <taxon>Pasteurellales</taxon>
        <taxon>Pasteurellaceae</taxon>
        <taxon>Exercitatus</taxon>
    </lineage>
</organism>
<evidence type="ECO:0000256" key="1">
    <source>
        <dbReference type="ARBA" id="ARBA00004141"/>
    </source>
</evidence>
<dbReference type="RefSeq" id="WP_317485773.1">
    <property type="nucleotide sequence ID" value="NZ_JARQTX010000006.1"/>
</dbReference>
<feature type="transmembrane region" description="Helical" evidence="7">
    <location>
        <begin position="280"/>
        <end position="298"/>
    </location>
</feature>
<dbReference type="InterPro" id="IPR004680">
    <property type="entry name" value="Cit_transptr-like_dom"/>
</dbReference>
<comment type="subcellular location">
    <subcellularLocation>
        <location evidence="1">Membrane</location>
        <topology evidence="1">Multi-pass membrane protein</topology>
    </subcellularLocation>
</comment>
<feature type="transmembrane region" description="Helical" evidence="7">
    <location>
        <begin position="248"/>
        <end position="268"/>
    </location>
</feature>
<comment type="caution">
    <text evidence="9">The sequence shown here is derived from an EMBL/GenBank/DDBJ whole genome shotgun (WGS) entry which is preliminary data.</text>
</comment>
<feature type="transmembrane region" description="Helical" evidence="7">
    <location>
        <begin position="135"/>
        <end position="158"/>
    </location>
</feature>
<protein>
    <submittedName>
        <fullName evidence="9">SLC13 family permease</fullName>
    </submittedName>
</protein>